<gene>
    <name evidence="10" type="ORF">ACFFIA_06460</name>
</gene>
<evidence type="ECO:0000256" key="3">
    <source>
        <dbReference type="ARBA" id="ARBA00022630"/>
    </source>
</evidence>
<evidence type="ECO:0000256" key="5">
    <source>
        <dbReference type="ARBA" id="ARBA00023002"/>
    </source>
</evidence>
<organism evidence="10 11">
    <name type="scientific">Phytohabitans kaempferiae</name>
    <dbReference type="NCBI Taxonomy" id="1620943"/>
    <lineage>
        <taxon>Bacteria</taxon>
        <taxon>Bacillati</taxon>
        <taxon>Actinomycetota</taxon>
        <taxon>Actinomycetes</taxon>
        <taxon>Micromonosporales</taxon>
        <taxon>Micromonosporaceae</taxon>
    </lineage>
</organism>
<dbReference type="PANTHER" id="PTHR43292:SF3">
    <property type="entry name" value="ACYL-COA DEHYDROGENASE FADE29"/>
    <property type="match status" value="1"/>
</dbReference>
<dbReference type="PANTHER" id="PTHR43292">
    <property type="entry name" value="ACYL-COA DEHYDROGENASE"/>
    <property type="match status" value="1"/>
</dbReference>
<dbReference type="Gene3D" id="1.20.140.10">
    <property type="entry name" value="Butyryl-CoA Dehydrogenase, subunit A, domain 3"/>
    <property type="match status" value="1"/>
</dbReference>
<feature type="domain" description="Acyl-CoA dehydrogenase/oxidase C-terminal" evidence="7">
    <location>
        <begin position="228"/>
        <end position="370"/>
    </location>
</feature>
<keyword evidence="3 6" id="KW-0285">Flavoprotein</keyword>
<feature type="domain" description="Acyl-CoA dehydrogenase/oxidase N-terminal" evidence="9">
    <location>
        <begin position="11"/>
        <end position="116"/>
    </location>
</feature>
<proteinExistence type="inferred from homology"/>
<dbReference type="Gene3D" id="1.10.540.10">
    <property type="entry name" value="Acyl-CoA dehydrogenase/oxidase, N-terminal domain"/>
    <property type="match status" value="1"/>
</dbReference>
<dbReference type="InterPro" id="IPR009075">
    <property type="entry name" value="AcylCo_DH/oxidase_C"/>
</dbReference>
<protein>
    <submittedName>
        <fullName evidence="10">Acyl-CoA dehydrogenase family protein</fullName>
    </submittedName>
</protein>
<dbReference type="InterPro" id="IPR037069">
    <property type="entry name" value="AcylCoA_DH/ox_N_sf"/>
</dbReference>
<dbReference type="Gene3D" id="2.40.110.10">
    <property type="entry name" value="Butyryl-CoA Dehydrogenase, subunit A, domain 2"/>
    <property type="match status" value="1"/>
</dbReference>
<dbReference type="InterPro" id="IPR036250">
    <property type="entry name" value="AcylCo_DH-like_C"/>
</dbReference>
<dbReference type="InterPro" id="IPR013786">
    <property type="entry name" value="AcylCoA_DH/ox_N"/>
</dbReference>
<comment type="similarity">
    <text evidence="2 6">Belongs to the acyl-CoA dehydrogenase family.</text>
</comment>
<dbReference type="SUPFAM" id="SSF56645">
    <property type="entry name" value="Acyl-CoA dehydrogenase NM domain-like"/>
    <property type="match status" value="1"/>
</dbReference>
<name>A0ABV6LYG2_9ACTN</name>
<evidence type="ECO:0000256" key="4">
    <source>
        <dbReference type="ARBA" id="ARBA00022827"/>
    </source>
</evidence>
<feature type="domain" description="Acyl-CoA oxidase/dehydrogenase middle" evidence="8">
    <location>
        <begin position="122"/>
        <end position="216"/>
    </location>
</feature>
<dbReference type="Pfam" id="PF02771">
    <property type="entry name" value="Acyl-CoA_dh_N"/>
    <property type="match status" value="1"/>
</dbReference>
<dbReference type="InterPro" id="IPR009100">
    <property type="entry name" value="AcylCoA_DH/oxidase_NM_dom_sf"/>
</dbReference>
<keyword evidence="4 6" id="KW-0274">FAD</keyword>
<dbReference type="InterPro" id="IPR052161">
    <property type="entry name" value="Mycobact_Acyl-CoA_DH"/>
</dbReference>
<evidence type="ECO:0000259" key="8">
    <source>
        <dbReference type="Pfam" id="PF02770"/>
    </source>
</evidence>
<dbReference type="RefSeq" id="WP_377246920.1">
    <property type="nucleotide sequence ID" value="NZ_JBHLUH010000007.1"/>
</dbReference>
<comment type="caution">
    <text evidence="10">The sequence shown here is derived from an EMBL/GenBank/DDBJ whole genome shotgun (WGS) entry which is preliminary data.</text>
</comment>
<dbReference type="Pfam" id="PF02770">
    <property type="entry name" value="Acyl-CoA_dh_M"/>
    <property type="match status" value="1"/>
</dbReference>
<dbReference type="InterPro" id="IPR046373">
    <property type="entry name" value="Acyl-CoA_Oxase/DH_mid-dom_sf"/>
</dbReference>
<evidence type="ECO:0000256" key="6">
    <source>
        <dbReference type="RuleBase" id="RU362125"/>
    </source>
</evidence>
<dbReference type="Proteomes" id="UP001589867">
    <property type="component" value="Unassembled WGS sequence"/>
</dbReference>
<dbReference type="EMBL" id="JBHLUH010000007">
    <property type="protein sequence ID" value="MFC0527298.1"/>
    <property type="molecule type" value="Genomic_DNA"/>
</dbReference>
<reference evidence="10 11" key="1">
    <citation type="submission" date="2024-09" db="EMBL/GenBank/DDBJ databases">
        <authorList>
            <person name="Sun Q."/>
            <person name="Mori K."/>
        </authorList>
    </citation>
    <scope>NUCLEOTIDE SEQUENCE [LARGE SCALE GENOMIC DNA]</scope>
    <source>
        <strain evidence="10 11">TBRC 3947</strain>
    </source>
</reference>
<comment type="cofactor">
    <cofactor evidence="1 6">
        <name>FAD</name>
        <dbReference type="ChEBI" id="CHEBI:57692"/>
    </cofactor>
</comment>
<keyword evidence="5 6" id="KW-0560">Oxidoreductase</keyword>
<dbReference type="InterPro" id="IPR006091">
    <property type="entry name" value="Acyl-CoA_Oxase/DH_mid-dom"/>
</dbReference>
<accession>A0ABV6LYG2</accession>
<dbReference type="Pfam" id="PF00441">
    <property type="entry name" value="Acyl-CoA_dh_1"/>
    <property type="match status" value="1"/>
</dbReference>
<evidence type="ECO:0000313" key="11">
    <source>
        <dbReference type="Proteomes" id="UP001589867"/>
    </source>
</evidence>
<evidence type="ECO:0000256" key="1">
    <source>
        <dbReference type="ARBA" id="ARBA00001974"/>
    </source>
</evidence>
<evidence type="ECO:0000313" key="10">
    <source>
        <dbReference type="EMBL" id="MFC0527298.1"/>
    </source>
</evidence>
<evidence type="ECO:0000259" key="9">
    <source>
        <dbReference type="Pfam" id="PF02771"/>
    </source>
</evidence>
<evidence type="ECO:0000259" key="7">
    <source>
        <dbReference type="Pfam" id="PF00441"/>
    </source>
</evidence>
<dbReference type="SUPFAM" id="SSF47203">
    <property type="entry name" value="Acyl-CoA dehydrogenase C-terminal domain-like"/>
    <property type="match status" value="1"/>
</dbReference>
<evidence type="ECO:0000256" key="2">
    <source>
        <dbReference type="ARBA" id="ARBA00009347"/>
    </source>
</evidence>
<keyword evidence="11" id="KW-1185">Reference proteome</keyword>
<sequence length="375" mass="40315">MDFSDDPQVTRFRADLRAWLTANLDAHRGETGYHSAEALENTQRWHRALAAAGYVGVSLPAEYGGRGLPDRYEAVINTELALASAPPPPPIGHLAHALADFGSDDLKARTLPALVACTQIWCQGFSEPGAGSDLASLTTTAHADGDRFIVNGQKIWTSGAMWADWCLLFARTEPDQPRHRGLSMLVVDMTSPGIDRREITLASGSREFAEVFFDGVEVPAANLLGARGQGWTIAMHLLTYERGPADMGWVGRLGNVVAGVRSALASGDLTADRSTVERLAAAAADVEVLGWHVERSLESRGSANSSAGSVDKLLSTKVEQNLYHVLVDLLGSSFVLGGPQPFGDYLWSRAQSIYGGTEQIQRQIVAERVLGLPRA</sequence>